<dbReference type="EMBL" id="BGPR01000189">
    <property type="protein sequence ID" value="GBM03209.1"/>
    <property type="molecule type" value="Genomic_DNA"/>
</dbReference>
<reference evidence="3 4" key="1">
    <citation type="journal article" date="2019" name="Sci. Rep.">
        <title>Orb-weaving spider Araneus ventricosus genome elucidates the spidroin gene catalogue.</title>
        <authorList>
            <person name="Kono N."/>
            <person name="Nakamura H."/>
            <person name="Ohtoshi R."/>
            <person name="Moran D.A.P."/>
            <person name="Shinohara A."/>
            <person name="Yoshida Y."/>
            <person name="Fujiwara M."/>
            <person name="Mori M."/>
            <person name="Tomita M."/>
            <person name="Arakawa K."/>
        </authorList>
    </citation>
    <scope>NUCLEOTIDE SEQUENCE [LARGE SCALE GENOMIC DNA]</scope>
</reference>
<keyword evidence="1" id="KW-1133">Transmembrane helix</keyword>
<keyword evidence="2" id="KW-0732">Signal</keyword>
<accession>A0A4Y2CG76</accession>
<dbReference type="AlphaFoldDB" id="A0A4Y2CG76"/>
<keyword evidence="4" id="KW-1185">Reference proteome</keyword>
<feature type="transmembrane region" description="Helical" evidence="1">
    <location>
        <begin position="157"/>
        <end position="174"/>
    </location>
</feature>
<evidence type="ECO:0000256" key="2">
    <source>
        <dbReference type="SAM" id="SignalP"/>
    </source>
</evidence>
<feature type="chain" id="PRO_5021494874" description="Granulins domain-containing protein" evidence="2">
    <location>
        <begin position="23"/>
        <end position="177"/>
    </location>
</feature>
<evidence type="ECO:0000313" key="4">
    <source>
        <dbReference type="Proteomes" id="UP000499080"/>
    </source>
</evidence>
<feature type="signal peptide" evidence="2">
    <location>
        <begin position="1"/>
        <end position="22"/>
    </location>
</feature>
<proteinExistence type="predicted"/>
<evidence type="ECO:0000313" key="3">
    <source>
        <dbReference type="EMBL" id="GBM03209.1"/>
    </source>
</evidence>
<organism evidence="3 4">
    <name type="scientific">Araneus ventricosus</name>
    <name type="common">Orbweaver spider</name>
    <name type="synonym">Epeira ventricosa</name>
    <dbReference type="NCBI Taxonomy" id="182803"/>
    <lineage>
        <taxon>Eukaryota</taxon>
        <taxon>Metazoa</taxon>
        <taxon>Ecdysozoa</taxon>
        <taxon>Arthropoda</taxon>
        <taxon>Chelicerata</taxon>
        <taxon>Arachnida</taxon>
        <taxon>Araneae</taxon>
        <taxon>Araneomorphae</taxon>
        <taxon>Entelegynae</taxon>
        <taxon>Araneoidea</taxon>
        <taxon>Araneidae</taxon>
        <taxon>Araneus</taxon>
    </lineage>
</organism>
<sequence>MGAQSLMKAFLLLIFVPSLVAGDSLCPNSKTTCPEGKECCEVEGEYSCCDPDGDQDTPAIRMKVVPGVEITSPTMFANSSFSTNESALPVGMWCYLLCPGNCCENDVCCRSNTVCCDNGCCPLGYSTCCESWCCKTGYRCGTNLHTFLMCLSTGANISPQIIVLLLLVASVFVSHRL</sequence>
<comment type="caution">
    <text evidence="3">The sequence shown here is derived from an EMBL/GenBank/DDBJ whole genome shotgun (WGS) entry which is preliminary data.</text>
</comment>
<gene>
    <name evidence="3" type="ORF">AVEN_142511_1</name>
</gene>
<evidence type="ECO:0008006" key="5">
    <source>
        <dbReference type="Google" id="ProtNLM"/>
    </source>
</evidence>
<name>A0A4Y2CG76_ARAVE</name>
<dbReference type="Proteomes" id="UP000499080">
    <property type="component" value="Unassembled WGS sequence"/>
</dbReference>
<keyword evidence="1" id="KW-0472">Membrane</keyword>
<keyword evidence="1" id="KW-0812">Transmembrane</keyword>
<protein>
    <recommendedName>
        <fullName evidence="5">Granulins domain-containing protein</fullName>
    </recommendedName>
</protein>
<evidence type="ECO:0000256" key="1">
    <source>
        <dbReference type="SAM" id="Phobius"/>
    </source>
</evidence>